<keyword evidence="4 6" id="KW-0831">Ubiquinone biosynthesis</keyword>
<keyword evidence="2 6" id="KW-0489">Methyltransferase</keyword>
<evidence type="ECO:0000256" key="2">
    <source>
        <dbReference type="ARBA" id="ARBA00022603"/>
    </source>
</evidence>
<reference evidence="8 9" key="1">
    <citation type="submission" date="2013-10" db="EMBL/GenBank/DDBJ databases">
        <title>The Genome Sequence of Acinetobacter tjernbergiae CIP107465.</title>
        <authorList>
            <consortium name="The Broad Institute Genomics Platform"/>
            <consortium name="The Broad Institute Genome Sequencing Center for Infectious Disease"/>
            <person name="Cerqueira G."/>
            <person name="Feldgarden M."/>
            <person name="Courvalin P."/>
            <person name="Grillot-Courvalin C."/>
            <person name="Clermont D."/>
            <person name="Rocha E."/>
            <person name="Yoon E.-J."/>
            <person name="Nemec A."/>
            <person name="Young S.K."/>
            <person name="Zeng Q."/>
            <person name="Gargeya S."/>
            <person name="Fitzgerald M."/>
            <person name="Abouelleil A."/>
            <person name="Alvarado L."/>
            <person name="Berlin A.M."/>
            <person name="Chapman S.B."/>
            <person name="Gainer-Dewar J."/>
            <person name="Goldberg J."/>
            <person name="Gnerre S."/>
            <person name="Griggs A."/>
            <person name="Gujja S."/>
            <person name="Hansen M."/>
            <person name="Howarth C."/>
            <person name="Imamovic A."/>
            <person name="Ireland A."/>
            <person name="Larimer J."/>
            <person name="McCowan C."/>
            <person name="Murphy C."/>
            <person name="Pearson M."/>
            <person name="Poon T.W."/>
            <person name="Priest M."/>
            <person name="Roberts A."/>
            <person name="Saif S."/>
            <person name="Shea T."/>
            <person name="Sykes S."/>
            <person name="Wortman J."/>
            <person name="Nusbaum C."/>
            <person name="Birren B."/>
        </authorList>
    </citation>
    <scope>NUCLEOTIDE SEQUENCE [LARGE SCALE GENOMIC DNA]</scope>
    <source>
        <strain evidence="8 9">CIP 107465</strain>
    </source>
</reference>
<feature type="region of interest" description="Disordered" evidence="7">
    <location>
        <begin position="1"/>
        <end position="70"/>
    </location>
</feature>
<feature type="binding site" evidence="6">
    <location>
        <position position="202"/>
    </location>
    <ligand>
        <name>S-adenosyl-L-methionine</name>
        <dbReference type="ChEBI" id="CHEBI:59789"/>
    </ligand>
</feature>
<feature type="compositionally biased region" description="Low complexity" evidence="7">
    <location>
        <begin position="26"/>
        <end position="46"/>
    </location>
</feature>
<dbReference type="FunFam" id="3.40.50.150:FF:000014">
    <property type="entry name" value="Ubiquinone/menaquinone biosynthesis C-methyltransferase UbiE"/>
    <property type="match status" value="1"/>
</dbReference>
<dbReference type="HAMAP" id="MF_01813">
    <property type="entry name" value="MenG_UbiE_methyltr"/>
    <property type="match status" value="1"/>
</dbReference>
<dbReference type="InterPro" id="IPR023576">
    <property type="entry name" value="UbiE/COQ5_MeTrFase_CS"/>
</dbReference>
<dbReference type="OrthoDB" id="9808140at2"/>
<protein>
    <recommendedName>
        <fullName evidence="6">Ubiquinone/menaquinone biosynthesis C-methyltransferase UbiE</fullName>
        <ecNumber evidence="6">2.1.1.163</ecNumber>
        <ecNumber evidence="6">2.1.1.201</ecNumber>
    </recommendedName>
    <alternativeName>
        <fullName evidence="6">2-methoxy-6-polyprenyl-1,4-benzoquinol methylase</fullName>
    </alternativeName>
    <alternativeName>
        <fullName evidence="6">Demethylmenaquinone methyltransferase</fullName>
    </alternativeName>
</protein>
<dbReference type="InterPro" id="IPR004033">
    <property type="entry name" value="UbiE/COQ5_MeTrFase"/>
</dbReference>
<dbReference type="EC" id="2.1.1.201" evidence="6"/>
<keyword evidence="8" id="KW-0830">Ubiquinone</keyword>
<evidence type="ECO:0000256" key="3">
    <source>
        <dbReference type="ARBA" id="ARBA00022679"/>
    </source>
</evidence>
<sequence>MSNENQQPTPEVEQNPSSDKVSPFLSSPLPQGAPQGQQQSLQQGLASTPTGSVPKYNLPRGANTGNVGQTTHFGYQTVNSDDKAQKVAEVFHSVASKYDIMNDLMSFGIHRLWKRFAINMSGVRRGQHVLDIAGGTGDLAKVFSREVGPQGHVVLSDINESMLNVGRDRLLDAGCTNVDFVLANAETLEPFADNSFDLLTISFGLRNVTDKDAALQAMYRVLKPGGRLLVLEFSKPVFEPFSKLYDFYSFTALPIMGKLVANDSESYKYLAESIRMHPDQRTLKSMMEHAGFQSCDYHNLTGGIVAVHRGFKL</sequence>
<dbReference type="NCBIfam" id="NF001240">
    <property type="entry name" value="PRK00216.1-1"/>
    <property type="match status" value="1"/>
</dbReference>
<dbReference type="EMBL" id="AYEV01000011">
    <property type="protein sequence ID" value="ESK56121.1"/>
    <property type="molecule type" value="Genomic_DNA"/>
</dbReference>
<dbReference type="CDD" id="cd02440">
    <property type="entry name" value="AdoMet_MTases"/>
    <property type="match status" value="1"/>
</dbReference>
<accession>V2V5H2</accession>
<evidence type="ECO:0000256" key="1">
    <source>
        <dbReference type="ARBA" id="ARBA00022428"/>
    </source>
</evidence>
<feature type="binding site" evidence="6">
    <location>
        <begin position="184"/>
        <end position="185"/>
    </location>
    <ligand>
        <name>S-adenosyl-L-methionine</name>
        <dbReference type="ChEBI" id="CHEBI:59789"/>
    </ligand>
</feature>
<comment type="catalytic activity">
    <reaction evidence="6">
        <text>a 2-demethylmenaquinol + S-adenosyl-L-methionine = a menaquinol + S-adenosyl-L-homocysteine + H(+)</text>
        <dbReference type="Rhea" id="RHEA:42640"/>
        <dbReference type="Rhea" id="RHEA-COMP:9539"/>
        <dbReference type="Rhea" id="RHEA-COMP:9563"/>
        <dbReference type="ChEBI" id="CHEBI:15378"/>
        <dbReference type="ChEBI" id="CHEBI:18151"/>
        <dbReference type="ChEBI" id="CHEBI:55437"/>
        <dbReference type="ChEBI" id="CHEBI:57856"/>
        <dbReference type="ChEBI" id="CHEBI:59789"/>
        <dbReference type="EC" id="2.1.1.163"/>
    </reaction>
</comment>
<dbReference type="NCBIfam" id="TIGR01934">
    <property type="entry name" value="MenG_MenH_UbiE"/>
    <property type="match status" value="1"/>
</dbReference>
<gene>
    <name evidence="6" type="primary">ubiE</name>
    <name evidence="8" type="ORF">F990_01334</name>
</gene>
<comment type="pathway">
    <text evidence="6">Cofactor biosynthesis; ubiquinone biosynthesis.</text>
</comment>
<comment type="pathway">
    <text evidence="6">Quinol/quinone metabolism; menaquinone biosynthesis; menaquinol from 1,4-dihydroxy-2-naphthoate: step 2/2.</text>
</comment>
<evidence type="ECO:0000313" key="8">
    <source>
        <dbReference type="EMBL" id="ESK56121.1"/>
    </source>
</evidence>
<dbReference type="Gene3D" id="3.40.50.150">
    <property type="entry name" value="Vaccinia Virus protein VP39"/>
    <property type="match status" value="1"/>
</dbReference>
<dbReference type="RefSeq" id="WP_018677430.1">
    <property type="nucleotide sequence ID" value="NZ_AYEV01000011.1"/>
</dbReference>
<feature type="compositionally biased region" description="Polar residues" evidence="7">
    <location>
        <begin position="1"/>
        <end position="20"/>
    </location>
</feature>
<dbReference type="PROSITE" id="PS51608">
    <property type="entry name" value="SAM_MT_UBIE"/>
    <property type="match status" value="1"/>
</dbReference>
<dbReference type="STRING" id="202955.GCA_000759995_02644"/>
<dbReference type="UniPathway" id="UPA00079">
    <property type="reaction ID" value="UER00169"/>
</dbReference>
<organism evidence="8 9">
    <name type="scientific">Acinetobacter tjernbergiae DSM 14971 = CIP 107465</name>
    <dbReference type="NCBI Taxonomy" id="1120928"/>
    <lineage>
        <taxon>Bacteria</taxon>
        <taxon>Pseudomonadati</taxon>
        <taxon>Pseudomonadota</taxon>
        <taxon>Gammaproteobacteria</taxon>
        <taxon>Moraxellales</taxon>
        <taxon>Moraxellaceae</taxon>
        <taxon>Acinetobacter</taxon>
    </lineage>
</organism>
<dbReference type="GO" id="GO:0043770">
    <property type="term" value="F:demethylmenaquinone methyltransferase activity"/>
    <property type="evidence" value="ECO:0007669"/>
    <property type="project" value="UniProtKB-UniRule"/>
</dbReference>
<dbReference type="PANTHER" id="PTHR43591">
    <property type="entry name" value="METHYLTRANSFERASE"/>
    <property type="match status" value="1"/>
</dbReference>
<comment type="similarity">
    <text evidence="6">Belongs to the class I-like SAM-binding methyltransferase superfamily. MenG/UbiE family.</text>
</comment>
<keyword evidence="1 6" id="KW-0474">Menaquinone biosynthesis</keyword>
<dbReference type="GO" id="GO:0009234">
    <property type="term" value="P:menaquinone biosynthetic process"/>
    <property type="evidence" value="ECO:0007669"/>
    <property type="project" value="UniProtKB-UniRule"/>
</dbReference>
<dbReference type="InterPro" id="IPR029063">
    <property type="entry name" value="SAM-dependent_MTases_sf"/>
</dbReference>
<dbReference type="GO" id="GO:0008425">
    <property type="term" value="F:2-methoxy-6-polyprenyl-1,4-benzoquinol methyltransferase activity"/>
    <property type="evidence" value="ECO:0007669"/>
    <property type="project" value="UniProtKB-UniRule"/>
</dbReference>
<dbReference type="EC" id="2.1.1.163" evidence="6"/>
<dbReference type="AlphaFoldDB" id="V2V5H2"/>
<dbReference type="PANTHER" id="PTHR43591:SF24">
    <property type="entry name" value="2-METHOXY-6-POLYPRENYL-1,4-BENZOQUINOL METHYLASE, MITOCHONDRIAL"/>
    <property type="match status" value="1"/>
</dbReference>
<evidence type="ECO:0000256" key="5">
    <source>
        <dbReference type="ARBA" id="ARBA00022691"/>
    </source>
</evidence>
<comment type="function">
    <text evidence="6">Methyltransferase required for the conversion of demethylmenaquinol (DMKH2) to menaquinol (MKH2) and the conversion of 2-polyprenyl-6-methoxy-1,4-benzoquinol (DDMQH2) to 2-polyprenyl-3-methyl-6-methoxy-1,4-benzoquinol (DMQH2).</text>
</comment>
<comment type="catalytic activity">
    <reaction evidence="6">
        <text>a 2-methoxy-6-(all-trans-polyprenyl)benzene-1,4-diol + S-adenosyl-L-methionine = a 5-methoxy-2-methyl-3-(all-trans-polyprenyl)benzene-1,4-diol + S-adenosyl-L-homocysteine + H(+)</text>
        <dbReference type="Rhea" id="RHEA:28286"/>
        <dbReference type="Rhea" id="RHEA-COMP:10858"/>
        <dbReference type="Rhea" id="RHEA-COMP:10859"/>
        <dbReference type="ChEBI" id="CHEBI:15378"/>
        <dbReference type="ChEBI" id="CHEBI:57856"/>
        <dbReference type="ChEBI" id="CHEBI:59789"/>
        <dbReference type="ChEBI" id="CHEBI:84166"/>
        <dbReference type="ChEBI" id="CHEBI:84167"/>
        <dbReference type="EC" id="2.1.1.201"/>
    </reaction>
</comment>
<keyword evidence="5 6" id="KW-0949">S-adenosyl-L-methionine</keyword>
<keyword evidence="3 6" id="KW-0808">Transferase</keyword>
<dbReference type="Pfam" id="PF01209">
    <property type="entry name" value="Ubie_methyltran"/>
    <property type="match status" value="1"/>
</dbReference>
<evidence type="ECO:0000256" key="7">
    <source>
        <dbReference type="SAM" id="MobiDB-lite"/>
    </source>
</evidence>
<dbReference type="UniPathway" id="UPA00232"/>
<dbReference type="GO" id="GO:0009060">
    <property type="term" value="P:aerobic respiration"/>
    <property type="evidence" value="ECO:0007669"/>
    <property type="project" value="UniProtKB-UniRule"/>
</dbReference>
<feature type="binding site" evidence="6">
    <location>
        <position position="136"/>
    </location>
    <ligand>
        <name>S-adenosyl-L-methionine</name>
        <dbReference type="ChEBI" id="CHEBI:59789"/>
    </ligand>
</feature>
<name>V2V5H2_9GAMM</name>
<dbReference type="eggNOG" id="COG2226">
    <property type="taxonomic scope" value="Bacteria"/>
</dbReference>
<dbReference type="SUPFAM" id="SSF53335">
    <property type="entry name" value="S-adenosyl-L-methionine-dependent methyltransferases"/>
    <property type="match status" value="1"/>
</dbReference>
<evidence type="ECO:0000256" key="6">
    <source>
        <dbReference type="HAMAP-Rule" id="MF_01813"/>
    </source>
</evidence>
<dbReference type="PROSITE" id="PS01183">
    <property type="entry name" value="UBIE_1"/>
    <property type="match status" value="1"/>
</dbReference>
<feature type="binding site" evidence="6">
    <location>
        <position position="157"/>
    </location>
    <ligand>
        <name>S-adenosyl-L-methionine</name>
        <dbReference type="ChEBI" id="CHEBI:59789"/>
    </ligand>
</feature>
<dbReference type="Proteomes" id="UP000017404">
    <property type="component" value="Unassembled WGS sequence"/>
</dbReference>
<dbReference type="PATRIC" id="fig|1120928.5.peg.1362"/>
<evidence type="ECO:0000256" key="4">
    <source>
        <dbReference type="ARBA" id="ARBA00022688"/>
    </source>
</evidence>
<dbReference type="GO" id="GO:0032259">
    <property type="term" value="P:methylation"/>
    <property type="evidence" value="ECO:0007669"/>
    <property type="project" value="UniProtKB-KW"/>
</dbReference>
<dbReference type="PROSITE" id="PS01184">
    <property type="entry name" value="UBIE_2"/>
    <property type="match status" value="1"/>
</dbReference>
<comment type="caution">
    <text evidence="8">The sequence shown here is derived from an EMBL/GenBank/DDBJ whole genome shotgun (WGS) entry which is preliminary data.</text>
</comment>
<proteinExistence type="inferred from homology"/>
<dbReference type="NCBIfam" id="NF001244">
    <property type="entry name" value="PRK00216.1-5"/>
    <property type="match status" value="1"/>
</dbReference>
<keyword evidence="9" id="KW-1185">Reference proteome</keyword>
<evidence type="ECO:0000313" key="9">
    <source>
        <dbReference type="Proteomes" id="UP000017404"/>
    </source>
</evidence>